<gene>
    <name evidence="3" type="ORF">ZIOFF_001034</name>
</gene>
<organism evidence="3 4">
    <name type="scientific">Zingiber officinale</name>
    <name type="common">Ginger</name>
    <name type="synonym">Amomum zingiber</name>
    <dbReference type="NCBI Taxonomy" id="94328"/>
    <lineage>
        <taxon>Eukaryota</taxon>
        <taxon>Viridiplantae</taxon>
        <taxon>Streptophyta</taxon>
        <taxon>Embryophyta</taxon>
        <taxon>Tracheophyta</taxon>
        <taxon>Spermatophyta</taxon>
        <taxon>Magnoliopsida</taxon>
        <taxon>Liliopsida</taxon>
        <taxon>Zingiberales</taxon>
        <taxon>Zingiberaceae</taxon>
        <taxon>Zingiber</taxon>
    </lineage>
</organism>
<name>A0A8J5M894_ZINOF</name>
<feature type="region of interest" description="Disordered" evidence="1">
    <location>
        <begin position="316"/>
        <end position="361"/>
    </location>
</feature>
<dbReference type="Pfam" id="PF05678">
    <property type="entry name" value="VQ"/>
    <property type="match status" value="1"/>
</dbReference>
<dbReference type="GO" id="GO:0017148">
    <property type="term" value="P:negative regulation of translation"/>
    <property type="evidence" value="ECO:0007669"/>
    <property type="project" value="TreeGrafter"/>
</dbReference>
<evidence type="ECO:0000313" key="4">
    <source>
        <dbReference type="Proteomes" id="UP000734854"/>
    </source>
</evidence>
<feature type="domain" description="VQ" evidence="2">
    <location>
        <begin position="295"/>
        <end position="321"/>
    </location>
</feature>
<dbReference type="GO" id="GO:0006402">
    <property type="term" value="P:mRNA catabolic process"/>
    <property type="evidence" value="ECO:0007669"/>
    <property type="project" value="TreeGrafter"/>
</dbReference>
<dbReference type="SUPFAM" id="SSF158694">
    <property type="entry name" value="UraD-Like"/>
    <property type="match status" value="1"/>
</dbReference>
<evidence type="ECO:0000313" key="3">
    <source>
        <dbReference type="EMBL" id="KAG6535997.1"/>
    </source>
</evidence>
<comment type="caution">
    <text evidence="3">The sequence shown here is derived from an EMBL/GenBank/DDBJ whole genome shotgun (WGS) entry which is preliminary data.</text>
</comment>
<dbReference type="InterPro" id="IPR039740">
    <property type="entry name" value="CNOT10"/>
</dbReference>
<dbReference type="EMBL" id="JACMSC010000001">
    <property type="protein sequence ID" value="KAG6535997.1"/>
    <property type="molecule type" value="Genomic_DNA"/>
</dbReference>
<dbReference type="InterPro" id="IPR036778">
    <property type="entry name" value="OHCU_decarboxylase_sf"/>
</dbReference>
<dbReference type="Proteomes" id="UP000734854">
    <property type="component" value="Unassembled WGS sequence"/>
</dbReference>
<evidence type="ECO:0000256" key="1">
    <source>
        <dbReference type="SAM" id="MobiDB-lite"/>
    </source>
</evidence>
<protein>
    <recommendedName>
        <fullName evidence="2">VQ domain-containing protein</fullName>
    </recommendedName>
</protein>
<reference evidence="3 4" key="1">
    <citation type="submission" date="2020-08" db="EMBL/GenBank/DDBJ databases">
        <title>Plant Genome Project.</title>
        <authorList>
            <person name="Zhang R.-G."/>
        </authorList>
    </citation>
    <scope>NUCLEOTIDE SEQUENCE [LARGE SCALE GENOMIC DNA]</scope>
    <source>
        <tissue evidence="3">Rhizome</tissue>
    </source>
</reference>
<proteinExistence type="predicted"/>
<accession>A0A8J5M894</accession>
<feature type="compositionally biased region" description="Low complexity" evidence="1">
    <location>
        <begin position="320"/>
        <end position="336"/>
    </location>
</feature>
<keyword evidence="4" id="KW-1185">Reference proteome</keyword>
<evidence type="ECO:0000259" key="2">
    <source>
        <dbReference type="Pfam" id="PF05678"/>
    </source>
</evidence>
<dbReference type="PANTHER" id="PTHR12979">
    <property type="entry name" value="CCR4-NOT TRANSCRIPTION COMPLEX SUBUNIT 10"/>
    <property type="match status" value="1"/>
</dbReference>
<dbReference type="AlphaFoldDB" id="A0A8J5M894"/>
<dbReference type="InterPro" id="IPR008889">
    <property type="entry name" value="VQ"/>
</dbReference>
<sequence length="361" mass="39848">MASFSWTEEDVLRCCVSKHFTKELASASPFSDLHQAIQSTCRIWFNKIRWSKEEQFVAMATANDTTLQEKFGFVFLICASKRGTLEILVELKEQSEELAHTFVDQIDSENSYLGYMVSRSKANSASIHQSAAINSSRVVHAQEFDVSVTMLNIAIILYHIHEYAQSLSVLKKMFQNIEPIEEQIALRVCLLLLDVALACEDILQVSALPHSIDLPLFIASILFVQTSSSKLVNSSPAPEVTQNMEPSDCFLAPPSRRRKIKGLRQTPIDVRHDSHNIIKKQPPAPAPRQPVIIYTVSPEVIHVDRSEFMPLVQRLTGAPSSSSDTNSVLSSSSSFSDPHGGGSEGLHQPGIDAAMRTAAGG</sequence>
<dbReference type="GO" id="GO:0030014">
    <property type="term" value="C:CCR4-NOT complex"/>
    <property type="evidence" value="ECO:0007669"/>
    <property type="project" value="InterPro"/>
</dbReference>
<dbReference type="PANTHER" id="PTHR12979:SF5">
    <property type="entry name" value="CCR4-NOT TRANSCRIPTION COMPLEX SUBUNIT 10"/>
    <property type="match status" value="1"/>
</dbReference>